<comment type="caution">
    <text evidence="1">The sequence shown here is derived from an EMBL/GenBank/DDBJ whole genome shotgun (WGS) entry which is preliminary data.</text>
</comment>
<accession>A0ACC1T954</accession>
<dbReference type="Proteomes" id="UP001148662">
    <property type="component" value="Unassembled WGS sequence"/>
</dbReference>
<gene>
    <name evidence="1" type="ORF">NM688_g2217</name>
</gene>
<name>A0ACC1T954_9APHY</name>
<proteinExistence type="predicted"/>
<dbReference type="EMBL" id="JANHOG010000272">
    <property type="protein sequence ID" value="KAJ3556087.1"/>
    <property type="molecule type" value="Genomic_DNA"/>
</dbReference>
<protein>
    <submittedName>
        <fullName evidence="1">Uncharacterized protein</fullName>
    </submittedName>
</protein>
<organism evidence="1 2">
    <name type="scientific">Phlebia brevispora</name>
    <dbReference type="NCBI Taxonomy" id="194682"/>
    <lineage>
        <taxon>Eukaryota</taxon>
        <taxon>Fungi</taxon>
        <taxon>Dikarya</taxon>
        <taxon>Basidiomycota</taxon>
        <taxon>Agaricomycotina</taxon>
        <taxon>Agaricomycetes</taxon>
        <taxon>Polyporales</taxon>
        <taxon>Meruliaceae</taxon>
        <taxon>Phlebia</taxon>
    </lineage>
</organism>
<keyword evidence="2" id="KW-1185">Reference proteome</keyword>
<reference evidence="1" key="1">
    <citation type="submission" date="2022-07" db="EMBL/GenBank/DDBJ databases">
        <title>Genome Sequence of Phlebia brevispora.</title>
        <authorList>
            <person name="Buettner E."/>
        </authorList>
    </citation>
    <scope>NUCLEOTIDE SEQUENCE</scope>
    <source>
        <strain evidence="1">MPL23</strain>
    </source>
</reference>
<evidence type="ECO:0000313" key="1">
    <source>
        <dbReference type="EMBL" id="KAJ3556087.1"/>
    </source>
</evidence>
<evidence type="ECO:0000313" key="2">
    <source>
        <dbReference type="Proteomes" id="UP001148662"/>
    </source>
</evidence>
<sequence length="626" mass="69747">MRQLLEDHSTVVTEDGEPCILASNTRPILVKFFARYPYDHLKLEDVSPIFQDHNVAVDARFLVCFLDGSEDLVGELLIRSLSTDDMFGRAVETLHEMMESKVSQIWATYEDNFRVLSRLESEFESCHSRESDFASREITERIHEQLERLGDLVTNLGSDVRTLRTQWLQEFKELKRRIVDIERASCMRSDSGRHMLGADYVEDITEQLTRCTISEQPSSANEPPLGHSMETSEPQNVVHSSFGILYKAAEELNLSAHTLGNDLCLEVIPAPAGLFVVAKHDCHNASLVVSMRIQGRRSDPEAVVWFNSRGYPPRSKAGAESRHITLQCNSSRLSSASQHTHPTQSHVCRRSLTSLSILVQLGLAGVDQTVSNKLCDLSTLTSAINAGLSLCLAVVTRQPVHFPIFSDMDLLSSDWQAAVPCGPCPPSVQPMPTSASHLASGRKRAPYSVVTSHQQEEQPVYREYASAHPRRTIVKFGSLKFGSYLLLRTLGQGELGKVKLRGSCREAHSRRGSVEEASTSTFACPAGKSSSLCSVASGGRAVAKNRLLYTDAQTPEHRAVVRCHRASRRTNTSESFLNAYRAGSCSIYIQAHRYLHEKEACKLFGQLISGVWYIHQKKIVHRDLKL</sequence>